<dbReference type="NCBIfam" id="TIGR01613">
    <property type="entry name" value="primase_Cterm"/>
    <property type="match status" value="1"/>
</dbReference>
<dbReference type="GO" id="GO:0005524">
    <property type="term" value="F:ATP binding"/>
    <property type="evidence" value="ECO:0007669"/>
    <property type="project" value="UniProtKB-KW"/>
</dbReference>
<sequence length="991" mass="115293">MAQAISIHSFLNNSRVFGNGADKNILSQGSTQCKSGKWLVKDENYNNFLEKIDEELKKGPKKQLHFLEMPNEKYNMVKIDIDLRFTPTEEELKTRTNLARRYDEKFIELIANCIAENLKDIINVTENYNIYIHEKTEPRITHENTIKDGIHIIIPEIVMSNTALYFLREQIIENDSLKDMLKEINNISDISDVIDKRIIFPNAWYVYGCGKPEDNGNYYTVTKVYKVLKKGDDYLLKTTQSNKTRLDYIKLFSNFGKTPNVDYAIDFEDDELNDKFNLNNDVVFGRKERENLLRGYTQNQSNFRRISSLSITEIKPFLYCLKKERADDYEDWRRIGLCLYNMDDRNYEPWRAWSSQSEKYCESECIKVWYGEFPKCGKYNLGLNKLKDMARHDNLEEYNKIININKKNFFDKWIYAHSKETHIKILSVSTLSNYIKTYIKDYANFNIACACPGTSPIWYKFDNHKWTEDKAANKIYMLMTDELQYELTLIHEELKMKVFSNQSTEQQAIQARSGTSNAGGHPGGHDDDESHLSYQRHLVDDRESNGNIEEQKQKYFENQHAKACLDKCGSILGFLSTPQNKKKIIEDLSQKCYDEEFYTNLDENRNVFVCNNGVLDLTNCIFRQGEPADMMTISSKISFPKNVDSLEVQETMHDIQDWLDRIFPEDEVQQYVMNSFALKLSGVLFGEKFHIFTGSGANGKSQFFKMINKVFGEYFKTFDNTLLNTAKRDANSASPAVASLKGCRIAVTTEPKGGQPFESDKVKELISGDELVGRHLNKDLIRFIPQYMMSMQCNDIPRNESTDYGFWRKIFVVPCPSKFVFKEEELYKLNDPVKFPYHFKAENQEHLYGDWAPYMLYMLFERFKELKSCDYKFNVPDQVKIAVKDYMDEASTYTQFFNDKIVEAPGYKIDSASLYSEFQLFVGRDFKTQKPTFLKQMERFLGKPKGRNKDYYGFKFFGTSGDPIEDTNEGGSTVTSGTAVSSASNEVIDMD</sequence>
<proteinExistence type="predicted"/>
<protein>
    <recommendedName>
        <fullName evidence="5">SF3 helicase domain-containing protein</fullName>
    </recommendedName>
</protein>
<reference evidence="6" key="1">
    <citation type="journal article" date="2020" name="Nature">
        <title>Giant virus diversity and host interactions through global metagenomics.</title>
        <authorList>
            <person name="Schulz F."/>
            <person name="Roux S."/>
            <person name="Paez-Espino D."/>
            <person name="Jungbluth S."/>
            <person name="Walsh D.A."/>
            <person name="Denef V.J."/>
            <person name="McMahon K.D."/>
            <person name="Konstantinidis K.T."/>
            <person name="Eloe-Fadrosh E.A."/>
            <person name="Kyrpides N.C."/>
            <person name="Woyke T."/>
        </authorList>
    </citation>
    <scope>NUCLEOTIDE SEQUENCE</scope>
    <source>
        <strain evidence="6">GVMAG-M-3300009161-52</strain>
    </source>
</reference>
<keyword evidence="2" id="KW-0378">Hydrolase</keyword>
<dbReference type="Pfam" id="PF23162">
    <property type="entry name" value="AEP_C962R"/>
    <property type="match status" value="1"/>
</dbReference>
<evidence type="ECO:0000256" key="3">
    <source>
        <dbReference type="ARBA" id="ARBA00022840"/>
    </source>
</evidence>
<feature type="compositionally biased region" description="Polar residues" evidence="4">
    <location>
        <begin position="506"/>
        <end position="518"/>
    </location>
</feature>
<dbReference type="InterPro" id="IPR051620">
    <property type="entry name" value="ORF904-like_C"/>
</dbReference>
<dbReference type="EMBL" id="MN738979">
    <property type="protein sequence ID" value="QHT33859.1"/>
    <property type="molecule type" value="Genomic_DNA"/>
</dbReference>
<evidence type="ECO:0000259" key="5">
    <source>
        <dbReference type="PROSITE" id="PS51206"/>
    </source>
</evidence>
<dbReference type="Pfam" id="PF08706">
    <property type="entry name" value="D5_N"/>
    <property type="match status" value="1"/>
</dbReference>
<dbReference type="InterPro" id="IPR027417">
    <property type="entry name" value="P-loop_NTPase"/>
</dbReference>
<dbReference type="Pfam" id="PF08707">
    <property type="entry name" value="PriCT_2"/>
    <property type="match status" value="1"/>
</dbReference>
<dbReference type="GO" id="GO:0016817">
    <property type="term" value="F:hydrolase activity, acting on acid anhydrides"/>
    <property type="evidence" value="ECO:0007669"/>
    <property type="project" value="InterPro"/>
</dbReference>
<keyword evidence="1" id="KW-0547">Nucleotide-binding</keyword>
<organism evidence="6">
    <name type="scientific">viral metagenome</name>
    <dbReference type="NCBI Taxonomy" id="1070528"/>
    <lineage>
        <taxon>unclassified sequences</taxon>
        <taxon>metagenomes</taxon>
        <taxon>organismal metagenomes</taxon>
    </lineage>
</organism>
<dbReference type="AlphaFoldDB" id="A0A6C0EZZ7"/>
<name>A0A6C0EZZ7_9ZZZZ</name>
<feature type="compositionally biased region" description="Low complexity" evidence="4">
    <location>
        <begin position="970"/>
        <end position="984"/>
    </location>
</feature>
<dbReference type="PROSITE" id="PS51206">
    <property type="entry name" value="SF3_HELICASE_1"/>
    <property type="match status" value="1"/>
</dbReference>
<evidence type="ECO:0000256" key="4">
    <source>
        <dbReference type="SAM" id="MobiDB-lite"/>
    </source>
</evidence>
<evidence type="ECO:0000256" key="1">
    <source>
        <dbReference type="ARBA" id="ARBA00022741"/>
    </source>
</evidence>
<feature type="domain" description="SF3 helicase" evidence="5">
    <location>
        <begin position="667"/>
        <end position="828"/>
    </location>
</feature>
<feature type="region of interest" description="Disordered" evidence="4">
    <location>
        <begin position="506"/>
        <end position="530"/>
    </location>
</feature>
<dbReference type="InterPro" id="IPR014819">
    <property type="entry name" value="PriCT_2"/>
</dbReference>
<dbReference type="Gene3D" id="3.40.50.300">
    <property type="entry name" value="P-loop containing nucleotide triphosphate hydrolases"/>
    <property type="match status" value="1"/>
</dbReference>
<dbReference type="InterPro" id="IPR056443">
    <property type="entry name" value="AEP_C962R"/>
</dbReference>
<dbReference type="InterPro" id="IPR014818">
    <property type="entry name" value="Phage/plasmid_primase_P4_C"/>
</dbReference>
<evidence type="ECO:0000313" key="6">
    <source>
        <dbReference type="EMBL" id="QHT33859.1"/>
    </source>
</evidence>
<keyword evidence="3" id="KW-0067">ATP-binding</keyword>
<accession>A0A6C0EZZ7</accession>
<dbReference type="InterPro" id="IPR006500">
    <property type="entry name" value="Helicase_put_C_phage/plasmid"/>
</dbReference>
<dbReference type="PANTHER" id="PTHR35372:SF2">
    <property type="entry name" value="SF3 HELICASE DOMAIN-CONTAINING PROTEIN"/>
    <property type="match status" value="1"/>
</dbReference>
<evidence type="ECO:0000256" key="2">
    <source>
        <dbReference type="ARBA" id="ARBA00022801"/>
    </source>
</evidence>
<dbReference type="InterPro" id="IPR014015">
    <property type="entry name" value="Helicase_SF3_DNA-vir"/>
</dbReference>
<feature type="region of interest" description="Disordered" evidence="4">
    <location>
        <begin position="966"/>
        <end position="991"/>
    </location>
</feature>
<dbReference type="PANTHER" id="PTHR35372">
    <property type="entry name" value="ATP BINDING PROTEIN-RELATED"/>
    <property type="match status" value="1"/>
</dbReference>